<dbReference type="EMBL" id="CP028475">
    <property type="protein sequence ID" value="AVW92522.1"/>
    <property type="molecule type" value="Genomic_DNA"/>
</dbReference>
<evidence type="ECO:0000256" key="7">
    <source>
        <dbReference type="SAM" id="Coils"/>
    </source>
</evidence>
<dbReference type="CDD" id="cd00446">
    <property type="entry name" value="GrpE"/>
    <property type="match status" value="1"/>
</dbReference>
<dbReference type="HAMAP" id="MF_01151">
    <property type="entry name" value="GrpE"/>
    <property type="match status" value="1"/>
</dbReference>
<dbReference type="Gene3D" id="3.90.20.20">
    <property type="match status" value="1"/>
</dbReference>
<dbReference type="GO" id="GO:0000774">
    <property type="term" value="F:adenyl-nucleotide exchange factor activity"/>
    <property type="evidence" value="ECO:0007669"/>
    <property type="project" value="InterPro"/>
</dbReference>
<keyword evidence="3 4" id="KW-0143">Chaperone</keyword>
<dbReference type="PANTHER" id="PTHR21237">
    <property type="entry name" value="GRPE PROTEIN"/>
    <property type="match status" value="1"/>
</dbReference>
<evidence type="ECO:0000256" key="1">
    <source>
        <dbReference type="ARBA" id="ARBA00009054"/>
    </source>
</evidence>
<dbReference type="PANTHER" id="PTHR21237:SF23">
    <property type="entry name" value="GRPE PROTEIN HOMOLOG, MITOCHONDRIAL"/>
    <property type="match status" value="1"/>
</dbReference>
<dbReference type="GO" id="GO:0051082">
    <property type="term" value="F:unfolded protein binding"/>
    <property type="evidence" value="ECO:0007669"/>
    <property type="project" value="TreeGrafter"/>
</dbReference>
<dbReference type="RefSeq" id="WP_107721272.1">
    <property type="nucleotide sequence ID" value="NZ_CAXBOP010000003.1"/>
</dbReference>
<reference evidence="8 9" key="1">
    <citation type="submission" date="2018-03" db="EMBL/GenBank/DDBJ databases">
        <title>The Complete Genome of Celeribacter baekdonensis strain LH4, a Thiosulfate-Oxidizing Alphaproteobacterium Isolated from Gulf of Mexico Continental Slope Sediments.</title>
        <authorList>
            <person name="Flood B.E."/>
            <person name="Bailey J.V."/>
            <person name="Leprich D."/>
        </authorList>
    </citation>
    <scope>NUCLEOTIDE SEQUENCE [LARGE SCALE GENOMIC DNA]</scope>
    <source>
        <strain evidence="8 9">LH4</strain>
    </source>
</reference>
<dbReference type="OrthoDB" id="9789811at2"/>
<dbReference type="InterPro" id="IPR013805">
    <property type="entry name" value="GrpE_CC"/>
</dbReference>
<evidence type="ECO:0000313" key="8">
    <source>
        <dbReference type="EMBL" id="AVW92522.1"/>
    </source>
</evidence>
<dbReference type="Gene3D" id="2.30.22.10">
    <property type="entry name" value="Head domain of nucleotide exchange factor GrpE"/>
    <property type="match status" value="1"/>
</dbReference>
<gene>
    <name evidence="4 8" type="primary">grpE</name>
    <name evidence="8" type="ORF">DA792_16675</name>
</gene>
<comment type="subcellular location">
    <subcellularLocation>
        <location evidence="4">Cytoplasm</location>
    </subcellularLocation>
</comment>
<dbReference type="KEGG" id="cbak:DA792_16675"/>
<keyword evidence="2 4" id="KW-0346">Stress response</keyword>
<dbReference type="PRINTS" id="PR00773">
    <property type="entry name" value="GRPEPROTEIN"/>
</dbReference>
<feature type="coiled-coil region" evidence="7">
    <location>
        <begin position="9"/>
        <end position="73"/>
    </location>
</feature>
<protein>
    <recommendedName>
        <fullName evidence="4 5">Protein GrpE</fullName>
    </recommendedName>
    <alternativeName>
        <fullName evidence="4">HSP-70 cofactor</fullName>
    </alternativeName>
</protein>
<comment type="similarity">
    <text evidence="1 4 6">Belongs to the GrpE family.</text>
</comment>
<dbReference type="AlphaFoldDB" id="A0A2R4M664"/>
<dbReference type="GO" id="GO:0006457">
    <property type="term" value="P:protein folding"/>
    <property type="evidence" value="ECO:0007669"/>
    <property type="project" value="InterPro"/>
</dbReference>
<accession>A0A2R4M664</accession>
<evidence type="ECO:0000256" key="6">
    <source>
        <dbReference type="RuleBase" id="RU004478"/>
    </source>
</evidence>
<comment type="function">
    <text evidence="4 5">Participates actively in the response to hyperosmotic and heat shock by preventing the aggregation of stress-denatured proteins, in association with DnaK and GrpE. It is the nucleotide exchange factor for DnaK and may function as a thermosensor. Unfolded proteins bind initially to DnaJ; upon interaction with the DnaJ-bound protein, DnaK hydrolyzes its bound ATP, resulting in the formation of a stable complex. GrpE releases ADP from DnaK; ATP binding to DnaK triggers the release of the substrate protein, thus completing the reaction cycle. Several rounds of ATP-dependent interactions between DnaJ, DnaK and GrpE are required for fully efficient folding.</text>
</comment>
<dbReference type="GO" id="GO:0042803">
    <property type="term" value="F:protein homodimerization activity"/>
    <property type="evidence" value="ECO:0007669"/>
    <property type="project" value="InterPro"/>
</dbReference>
<dbReference type="InterPro" id="IPR009012">
    <property type="entry name" value="GrpE_head"/>
</dbReference>
<evidence type="ECO:0000256" key="3">
    <source>
        <dbReference type="ARBA" id="ARBA00023186"/>
    </source>
</evidence>
<evidence type="ECO:0000256" key="2">
    <source>
        <dbReference type="ARBA" id="ARBA00023016"/>
    </source>
</evidence>
<dbReference type="GO" id="GO:0051087">
    <property type="term" value="F:protein-folding chaperone binding"/>
    <property type="evidence" value="ECO:0007669"/>
    <property type="project" value="InterPro"/>
</dbReference>
<dbReference type="SUPFAM" id="SSF51064">
    <property type="entry name" value="Head domain of nucleotide exchange factor GrpE"/>
    <property type="match status" value="1"/>
</dbReference>
<proteinExistence type="inferred from homology"/>
<dbReference type="Pfam" id="PF01025">
    <property type="entry name" value="GrpE"/>
    <property type="match status" value="1"/>
</dbReference>
<evidence type="ECO:0000256" key="5">
    <source>
        <dbReference type="RuleBase" id="RU000639"/>
    </source>
</evidence>
<dbReference type="Proteomes" id="UP000241447">
    <property type="component" value="Chromosome"/>
</dbReference>
<dbReference type="SUPFAM" id="SSF58014">
    <property type="entry name" value="Coiled-coil domain of nucleotide exchange factor GrpE"/>
    <property type="match status" value="1"/>
</dbReference>
<dbReference type="InterPro" id="IPR000740">
    <property type="entry name" value="GrpE"/>
</dbReference>
<keyword evidence="4" id="KW-0963">Cytoplasm</keyword>
<evidence type="ECO:0000313" key="9">
    <source>
        <dbReference type="Proteomes" id="UP000241447"/>
    </source>
</evidence>
<sequence>MTDPKKDMAEEIETELDAELEEFLEAAAEEEIDELETLRAERDEFKDRFIRAVADAENSRKRADRDRREAENYGGSKLARDMLPIFDNMKRAIDAIAEDQREAQAALIEGIELTMRELVSVFKKHGIVIIAPEVGDAFDPQEHEAMFEAPVPGTKAGDIIQVMNVGFMIHDRLLRPAQVGVSSNPA</sequence>
<evidence type="ECO:0000256" key="4">
    <source>
        <dbReference type="HAMAP-Rule" id="MF_01151"/>
    </source>
</evidence>
<comment type="subunit">
    <text evidence="4">Homodimer.</text>
</comment>
<dbReference type="PROSITE" id="PS01071">
    <property type="entry name" value="GRPE"/>
    <property type="match status" value="1"/>
</dbReference>
<name>A0A2R4M664_9RHOB</name>
<dbReference type="GO" id="GO:0005737">
    <property type="term" value="C:cytoplasm"/>
    <property type="evidence" value="ECO:0007669"/>
    <property type="project" value="UniProtKB-SubCell"/>
</dbReference>
<organism evidence="8 9">
    <name type="scientific">Celeribacter baekdonensis</name>
    <dbReference type="NCBI Taxonomy" id="875171"/>
    <lineage>
        <taxon>Bacteria</taxon>
        <taxon>Pseudomonadati</taxon>
        <taxon>Pseudomonadota</taxon>
        <taxon>Alphaproteobacteria</taxon>
        <taxon>Rhodobacterales</taxon>
        <taxon>Roseobacteraceae</taxon>
        <taxon>Celeribacter</taxon>
    </lineage>
</organism>
<keyword evidence="7" id="KW-0175">Coiled coil</keyword>